<evidence type="ECO:0000256" key="2">
    <source>
        <dbReference type="ARBA" id="ARBA00022598"/>
    </source>
</evidence>
<dbReference type="Gene3D" id="3.30.300.30">
    <property type="match status" value="1"/>
</dbReference>
<dbReference type="EMBL" id="UINC01003686">
    <property type="protein sequence ID" value="SVA08426.1"/>
    <property type="molecule type" value="Genomic_DNA"/>
</dbReference>
<feature type="domain" description="AMP-binding enzyme C-terminal" evidence="5">
    <location>
        <begin position="425"/>
        <end position="499"/>
    </location>
</feature>
<dbReference type="InterPro" id="IPR042099">
    <property type="entry name" value="ANL_N_sf"/>
</dbReference>
<evidence type="ECO:0000259" key="5">
    <source>
        <dbReference type="Pfam" id="PF13193"/>
    </source>
</evidence>
<dbReference type="Pfam" id="PF13193">
    <property type="entry name" value="AMP-binding_C"/>
    <property type="match status" value="1"/>
</dbReference>
<dbReference type="AlphaFoldDB" id="A0A381SWV0"/>
<protein>
    <recommendedName>
        <fullName evidence="7">Long-chain-fatty-acid--CoA ligase</fullName>
    </recommendedName>
</protein>
<comment type="similarity">
    <text evidence="1">Belongs to the ATP-dependent AMP-binding enzyme family.</text>
</comment>
<feature type="transmembrane region" description="Helical" evidence="3">
    <location>
        <begin position="214"/>
        <end position="236"/>
    </location>
</feature>
<dbReference type="GO" id="GO:0006631">
    <property type="term" value="P:fatty acid metabolic process"/>
    <property type="evidence" value="ECO:0007669"/>
    <property type="project" value="TreeGrafter"/>
</dbReference>
<gene>
    <name evidence="6" type="ORF">METZ01_LOCUS61280</name>
</gene>
<dbReference type="InterPro" id="IPR000873">
    <property type="entry name" value="AMP-dep_synth/lig_dom"/>
</dbReference>
<evidence type="ECO:0008006" key="7">
    <source>
        <dbReference type="Google" id="ProtNLM"/>
    </source>
</evidence>
<dbReference type="PANTHER" id="PTHR43201">
    <property type="entry name" value="ACYL-COA SYNTHETASE"/>
    <property type="match status" value="1"/>
</dbReference>
<name>A0A381SWV0_9ZZZZ</name>
<accession>A0A381SWV0</accession>
<dbReference type="InterPro" id="IPR025110">
    <property type="entry name" value="AMP-bd_C"/>
</dbReference>
<dbReference type="FunFam" id="3.30.300.30:FF:000008">
    <property type="entry name" value="2,3-dihydroxybenzoate-AMP ligase"/>
    <property type="match status" value="1"/>
</dbReference>
<keyword evidence="2" id="KW-0436">Ligase</keyword>
<keyword evidence="3" id="KW-1133">Transmembrane helix</keyword>
<proteinExistence type="inferred from homology"/>
<keyword evidence="3" id="KW-0472">Membrane</keyword>
<sequence length="508" mass="56132">MALEFYNLIRDHAEQTPHQPAIIDGESTITYEQLLEQVERFAGGLINLQLNSQSKLGLLCLNQKEYLVALMGAFLKGITVIPYNFLLQPEDLIYITKDAGIDSIVVDSVFIKPETIPFLQTFKNKIVVGPTDPMKLGSNALAYEYFLNNARRSKAKLRHERTDSIPDIILYTSGTTAKPKGVMLDESQFFSNSRDTLTHIPITSDDRVIVALPLFHSFGNIMALMVFMAGGTLILLKQFAPKSILQSIEEHKATILPLVPTIYTFLVDLFARGDYDVSSLKYCISGGAALPRALLRKVEETLQVSVIEGYGLTETSPVIAVNTFKNGSFPGSVGPIVPNVEVKIIDETGKEKSSEEVGEILVRGKTVMQGYWNLPKETAKTITADGWLKTGDLGHLDKENRLFISAGRKKDLIIRAGENVSPLAIENALMNHPAVAEVAAIGVADERTGERVKVCIALRPEATTIESELKSFCQKNLPAFMVPDYYQIMDELPKNATGKILKNELKKN</sequence>
<dbReference type="GO" id="GO:0031956">
    <property type="term" value="F:medium-chain fatty acid-CoA ligase activity"/>
    <property type="evidence" value="ECO:0007669"/>
    <property type="project" value="TreeGrafter"/>
</dbReference>
<evidence type="ECO:0000256" key="1">
    <source>
        <dbReference type="ARBA" id="ARBA00006432"/>
    </source>
</evidence>
<dbReference type="Pfam" id="PF00501">
    <property type="entry name" value="AMP-binding"/>
    <property type="match status" value="1"/>
</dbReference>
<evidence type="ECO:0000259" key="4">
    <source>
        <dbReference type="Pfam" id="PF00501"/>
    </source>
</evidence>
<keyword evidence="3" id="KW-0812">Transmembrane</keyword>
<dbReference type="InterPro" id="IPR045851">
    <property type="entry name" value="AMP-bd_C_sf"/>
</dbReference>
<dbReference type="SUPFAM" id="SSF56801">
    <property type="entry name" value="Acetyl-CoA synthetase-like"/>
    <property type="match status" value="1"/>
</dbReference>
<evidence type="ECO:0000256" key="3">
    <source>
        <dbReference type="SAM" id="Phobius"/>
    </source>
</evidence>
<organism evidence="6">
    <name type="scientific">marine metagenome</name>
    <dbReference type="NCBI Taxonomy" id="408172"/>
    <lineage>
        <taxon>unclassified sequences</taxon>
        <taxon>metagenomes</taxon>
        <taxon>ecological metagenomes</taxon>
    </lineage>
</organism>
<dbReference type="PANTHER" id="PTHR43201:SF5">
    <property type="entry name" value="MEDIUM-CHAIN ACYL-COA LIGASE ACSF2, MITOCHONDRIAL"/>
    <property type="match status" value="1"/>
</dbReference>
<evidence type="ECO:0000313" key="6">
    <source>
        <dbReference type="EMBL" id="SVA08426.1"/>
    </source>
</evidence>
<feature type="domain" description="AMP-dependent synthetase/ligase" evidence="4">
    <location>
        <begin position="10"/>
        <end position="372"/>
    </location>
</feature>
<reference evidence="6" key="1">
    <citation type="submission" date="2018-05" db="EMBL/GenBank/DDBJ databases">
        <authorList>
            <person name="Lanie J.A."/>
            <person name="Ng W.-L."/>
            <person name="Kazmierczak K.M."/>
            <person name="Andrzejewski T.M."/>
            <person name="Davidsen T.M."/>
            <person name="Wayne K.J."/>
            <person name="Tettelin H."/>
            <person name="Glass J.I."/>
            <person name="Rusch D."/>
            <person name="Podicherti R."/>
            <person name="Tsui H.-C.T."/>
            <person name="Winkler M.E."/>
        </authorList>
    </citation>
    <scope>NUCLEOTIDE SEQUENCE</scope>
</reference>
<dbReference type="Gene3D" id="3.40.50.12780">
    <property type="entry name" value="N-terminal domain of ligase-like"/>
    <property type="match status" value="1"/>
</dbReference>